<evidence type="ECO:0000256" key="6">
    <source>
        <dbReference type="ARBA" id="ARBA00022723"/>
    </source>
</evidence>
<evidence type="ECO:0000256" key="10">
    <source>
        <dbReference type="ARBA" id="ARBA00032441"/>
    </source>
</evidence>
<dbReference type="eggNOG" id="COG0802">
    <property type="taxonomic scope" value="Bacteria"/>
</dbReference>
<dbReference type="GO" id="GO:0005737">
    <property type="term" value="C:cytoplasm"/>
    <property type="evidence" value="ECO:0007669"/>
    <property type="project" value="UniProtKB-SubCell"/>
</dbReference>
<sequence>MRKRLKFQEVDLLADALAQYAKENTFIALIGELGTGKTHFTQRFAKALGIKENLKSPTFNYVLDYQSGRLPLYHFDVYRLTEAEELYEVGYEDYLREKGIILMEWANIVESELPEEYIRLELKYTEKEEEREVELHYVGNKAKEKELFDYVNFGN</sequence>
<evidence type="ECO:0000256" key="7">
    <source>
        <dbReference type="ARBA" id="ARBA00022741"/>
    </source>
</evidence>
<dbReference type="EMBL" id="LVEA01000053">
    <property type="protein sequence ID" value="KYL02987.1"/>
    <property type="molecule type" value="Genomic_DNA"/>
</dbReference>
<organism evidence="11 12">
    <name type="scientific">Fusobacterium necrophorum subsp. funduliforme</name>
    <dbReference type="NCBI Taxonomy" id="143387"/>
    <lineage>
        <taxon>Bacteria</taxon>
        <taxon>Fusobacteriati</taxon>
        <taxon>Fusobacteriota</taxon>
        <taxon>Fusobacteriia</taxon>
        <taxon>Fusobacteriales</taxon>
        <taxon>Fusobacteriaceae</taxon>
        <taxon>Fusobacterium</taxon>
    </lineage>
</organism>
<keyword evidence="4" id="KW-0963">Cytoplasm</keyword>
<dbReference type="AlphaFoldDB" id="A0A170MUA6"/>
<evidence type="ECO:0000256" key="8">
    <source>
        <dbReference type="ARBA" id="ARBA00022840"/>
    </source>
</evidence>
<dbReference type="PANTHER" id="PTHR33540:SF2">
    <property type="entry name" value="TRNA THREONYLCARBAMOYLADENOSINE BIOSYNTHESIS PROTEIN TSAE"/>
    <property type="match status" value="1"/>
</dbReference>
<dbReference type="Pfam" id="PF02367">
    <property type="entry name" value="TsaE"/>
    <property type="match status" value="1"/>
</dbReference>
<keyword evidence="8" id="KW-0067">ATP-binding</keyword>
<dbReference type="NCBIfam" id="TIGR00150">
    <property type="entry name" value="T6A_YjeE"/>
    <property type="match status" value="1"/>
</dbReference>
<protein>
    <recommendedName>
        <fullName evidence="3">tRNA threonylcarbamoyladenosine biosynthesis protein TsaE</fullName>
    </recommendedName>
    <alternativeName>
        <fullName evidence="10">t(6)A37 threonylcarbamoyladenosine biosynthesis protein TsaE</fullName>
    </alternativeName>
</protein>
<dbReference type="PANTHER" id="PTHR33540">
    <property type="entry name" value="TRNA THREONYLCARBAMOYLADENOSINE BIOSYNTHESIS PROTEIN TSAE"/>
    <property type="match status" value="1"/>
</dbReference>
<evidence type="ECO:0000313" key="12">
    <source>
        <dbReference type="Proteomes" id="UP000075816"/>
    </source>
</evidence>
<keyword evidence="7" id="KW-0547">Nucleotide-binding</keyword>
<reference evidence="11 12" key="1">
    <citation type="submission" date="2016-03" db="EMBL/GenBank/DDBJ databases">
        <title>Comparative genomics of human isolates of Fusobacterium necrophorum.</title>
        <authorList>
            <person name="Jensen A."/>
            <person name="Bank S."/>
            <person name="Andersen P.S."/>
            <person name="Kristensen L.H."/>
            <person name="Prag J."/>
        </authorList>
    </citation>
    <scope>NUCLEOTIDE SEQUENCE [LARGE SCALE GENOMIC DNA]</scope>
    <source>
        <strain evidence="11 12">LS_1264</strain>
    </source>
</reference>
<evidence type="ECO:0000256" key="3">
    <source>
        <dbReference type="ARBA" id="ARBA00019010"/>
    </source>
</evidence>
<dbReference type="GeneID" id="75076227"/>
<dbReference type="Gene3D" id="3.40.50.300">
    <property type="entry name" value="P-loop containing nucleotide triphosphate hydrolases"/>
    <property type="match status" value="1"/>
</dbReference>
<dbReference type="KEGG" id="fnf:BSQ88_07450"/>
<keyword evidence="9" id="KW-0460">Magnesium</keyword>
<proteinExistence type="inferred from homology"/>
<gene>
    <name evidence="11" type="ORF">A2J07_06225</name>
</gene>
<dbReference type="RefSeq" id="WP_005960075.1">
    <property type="nucleotide sequence ID" value="NZ_CAXOUE010000016.1"/>
</dbReference>
<keyword evidence="6" id="KW-0479">Metal-binding</keyword>
<keyword evidence="5" id="KW-0819">tRNA processing</keyword>
<evidence type="ECO:0000256" key="5">
    <source>
        <dbReference type="ARBA" id="ARBA00022694"/>
    </source>
</evidence>
<evidence type="ECO:0000313" key="11">
    <source>
        <dbReference type="EMBL" id="KYL02987.1"/>
    </source>
</evidence>
<accession>A0A170MUA6</accession>
<dbReference type="SUPFAM" id="SSF52540">
    <property type="entry name" value="P-loop containing nucleoside triphosphate hydrolases"/>
    <property type="match status" value="1"/>
</dbReference>
<dbReference type="GO" id="GO:0005524">
    <property type="term" value="F:ATP binding"/>
    <property type="evidence" value="ECO:0007669"/>
    <property type="project" value="UniProtKB-KW"/>
</dbReference>
<evidence type="ECO:0000256" key="9">
    <source>
        <dbReference type="ARBA" id="ARBA00022842"/>
    </source>
</evidence>
<evidence type="ECO:0000256" key="2">
    <source>
        <dbReference type="ARBA" id="ARBA00007599"/>
    </source>
</evidence>
<dbReference type="GO" id="GO:0002949">
    <property type="term" value="P:tRNA threonylcarbamoyladenosine modification"/>
    <property type="evidence" value="ECO:0007669"/>
    <property type="project" value="InterPro"/>
</dbReference>
<comment type="similarity">
    <text evidence="2">Belongs to the TsaE family.</text>
</comment>
<evidence type="ECO:0000256" key="4">
    <source>
        <dbReference type="ARBA" id="ARBA00022490"/>
    </source>
</evidence>
<dbReference type="InterPro" id="IPR027417">
    <property type="entry name" value="P-loop_NTPase"/>
</dbReference>
<dbReference type="InterPro" id="IPR003442">
    <property type="entry name" value="T6A_TsaE"/>
</dbReference>
<comment type="subcellular location">
    <subcellularLocation>
        <location evidence="1">Cytoplasm</location>
    </subcellularLocation>
</comment>
<comment type="caution">
    <text evidence="11">The sequence shown here is derived from an EMBL/GenBank/DDBJ whole genome shotgun (WGS) entry which is preliminary data.</text>
</comment>
<dbReference type="GO" id="GO:0046872">
    <property type="term" value="F:metal ion binding"/>
    <property type="evidence" value="ECO:0007669"/>
    <property type="project" value="UniProtKB-KW"/>
</dbReference>
<name>A0A170MUA6_9FUSO</name>
<evidence type="ECO:0000256" key="1">
    <source>
        <dbReference type="ARBA" id="ARBA00004496"/>
    </source>
</evidence>
<dbReference type="Proteomes" id="UP000075816">
    <property type="component" value="Unassembled WGS sequence"/>
</dbReference>